<dbReference type="SMART" id="SM00421">
    <property type="entry name" value="HTH_LUXR"/>
    <property type="match status" value="1"/>
</dbReference>
<dbReference type="SUPFAM" id="SSF46894">
    <property type="entry name" value="C-terminal effector domain of the bipartite response regulators"/>
    <property type="match status" value="1"/>
</dbReference>
<dbReference type="PANTHER" id="PTHR43214:SF42">
    <property type="entry name" value="TRANSCRIPTIONAL REGULATORY PROTEIN DESR"/>
    <property type="match status" value="1"/>
</dbReference>
<dbReference type="GO" id="GO:0003677">
    <property type="term" value="F:DNA binding"/>
    <property type="evidence" value="ECO:0007669"/>
    <property type="project" value="UniProtKB-KW"/>
</dbReference>
<organism evidence="3 4">
    <name type="scientific">Neorhizobium lilium</name>
    <dbReference type="NCBI Taxonomy" id="2503024"/>
    <lineage>
        <taxon>Bacteria</taxon>
        <taxon>Pseudomonadati</taxon>
        <taxon>Pseudomonadota</taxon>
        <taxon>Alphaproteobacteria</taxon>
        <taxon>Hyphomicrobiales</taxon>
        <taxon>Rhizobiaceae</taxon>
        <taxon>Rhizobium/Agrobacterium group</taxon>
        <taxon>Neorhizobium</taxon>
    </lineage>
</organism>
<dbReference type="GO" id="GO:0006355">
    <property type="term" value="P:regulation of DNA-templated transcription"/>
    <property type="evidence" value="ECO:0007669"/>
    <property type="project" value="InterPro"/>
</dbReference>
<dbReference type="InterPro" id="IPR011006">
    <property type="entry name" value="CheY-like_superfamily"/>
</dbReference>
<dbReference type="InterPro" id="IPR039420">
    <property type="entry name" value="WalR-like"/>
</dbReference>
<dbReference type="CDD" id="cd06170">
    <property type="entry name" value="LuxR_C_like"/>
    <property type="match status" value="1"/>
</dbReference>
<evidence type="ECO:0000313" key="3">
    <source>
        <dbReference type="EMBL" id="RWX80902.1"/>
    </source>
</evidence>
<dbReference type="PROSITE" id="PS50043">
    <property type="entry name" value="HTH_LUXR_2"/>
    <property type="match status" value="1"/>
</dbReference>
<dbReference type="SUPFAM" id="SSF52172">
    <property type="entry name" value="CheY-like"/>
    <property type="match status" value="1"/>
</dbReference>
<accession>A0A3S3RKX8</accession>
<dbReference type="RefSeq" id="WP_128440730.1">
    <property type="nucleotide sequence ID" value="NZ_SBIP01000001.1"/>
</dbReference>
<evidence type="ECO:0000259" key="2">
    <source>
        <dbReference type="PROSITE" id="PS50043"/>
    </source>
</evidence>
<dbReference type="AlphaFoldDB" id="A0A3S3RKX8"/>
<proteinExistence type="predicted"/>
<dbReference type="Gene3D" id="3.40.50.2300">
    <property type="match status" value="1"/>
</dbReference>
<dbReference type="InterPro" id="IPR000792">
    <property type="entry name" value="Tscrpt_reg_LuxR_C"/>
</dbReference>
<dbReference type="PANTHER" id="PTHR43214">
    <property type="entry name" value="TWO-COMPONENT RESPONSE REGULATOR"/>
    <property type="match status" value="1"/>
</dbReference>
<dbReference type="Pfam" id="PF00196">
    <property type="entry name" value="GerE"/>
    <property type="match status" value="1"/>
</dbReference>
<comment type="caution">
    <text evidence="3">The sequence shown here is derived from an EMBL/GenBank/DDBJ whole genome shotgun (WGS) entry which is preliminary data.</text>
</comment>
<keyword evidence="4" id="KW-1185">Reference proteome</keyword>
<gene>
    <name evidence="3" type="ORF">EPK99_00745</name>
</gene>
<evidence type="ECO:0000313" key="4">
    <source>
        <dbReference type="Proteomes" id="UP000287687"/>
    </source>
</evidence>
<keyword evidence="1" id="KW-0238">DNA-binding</keyword>
<dbReference type="OrthoDB" id="7272316at2"/>
<dbReference type="Proteomes" id="UP000287687">
    <property type="component" value="Unassembled WGS sequence"/>
</dbReference>
<name>A0A3S3RKX8_9HYPH</name>
<sequence>MAVGISSYNPKAKLGRPFKPVISKFEDVKSGKLAIIDNRALDRECLAQSLIAHGLDLDVEQFPSLAAWRKSSDSNSAGILINIGGNDISDEPLKREITSLIVDFPDLPIVVLAESRDLRQVLHAFEAGVHGFISSAIGLSVCVNAIALALAGGAFISAENLTDLRHLLMVAANKERRKAAIFTEREADVIDALTKGKPNKIIAYELNLRESTVKVHVRNIMKKLKAKNRTEIIFKISGLFN</sequence>
<reference evidence="3 4" key="1">
    <citation type="submission" date="2019-01" db="EMBL/GenBank/DDBJ databases">
        <title>The draft genome of Rhizobium sp. 24NR.</title>
        <authorList>
            <person name="Liu L."/>
            <person name="Liang L."/>
            <person name="Shi S."/>
            <person name="Xu L."/>
            <person name="Wang X."/>
            <person name="Li L."/>
            <person name="Zhang X."/>
        </authorList>
    </citation>
    <scope>NUCLEOTIDE SEQUENCE [LARGE SCALE GENOMIC DNA]</scope>
    <source>
        <strain evidence="3 4">24NR</strain>
    </source>
</reference>
<feature type="domain" description="HTH luxR-type" evidence="2">
    <location>
        <begin position="175"/>
        <end position="240"/>
    </location>
</feature>
<dbReference type="PRINTS" id="PR00038">
    <property type="entry name" value="HTHLUXR"/>
</dbReference>
<dbReference type="EMBL" id="SBIP01000001">
    <property type="protein sequence ID" value="RWX80902.1"/>
    <property type="molecule type" value="Genomic_DNA"/>
</dbReference>
<dbReference type="InterPro" id="IPR016032">
    <property type="entry name" value="Sig_transdc_resp-reg_C-effctor"/>
</dbReference>
<dbReference type="PROSITE" id="PS00622">
    <property type="entry name" value="HTH_LUXR_1"/>
    <property type="match status" value="1"/>
</dbReference>
<protein>
    <submittedName>
        <fullName evidence="3">Response regulator transcription factor</fullName>
    </submittedName>
</protein>
<evidence type="ECO:0000256" key="1">
    <source>
        <dbReference type="ARBA" id="ARBA00023125"/>
    </source>
</evidence>